<evidence type="ECO:0000313" key="2">
    <source>
        <dbReference type="Proteomes" id="UP001163603"/>
    </source>
</evidence>
<dbReference type="EMBL" id="CM047742">
    <property type="protein sequence ID" value="KAJ0034649.1"/>
    <property type="molecule type" value="Genomic_DNA"/>
</dbReference>
<keyword evidence="2" id="KW-1185">Reference proteome</keyword>
<evidence type="ECO:0000313" key="1">
    <source>
        <dbReference type="EMBL" id="KAJ0034649.1"/>
    </source>
</evidence>
<comment type="caution">
    <text evidence="1">The sequence shown here is derived from an EMBL/GenBank/DDBJ whole genome shotgun (WGS) entry which is preliminary data.</text>
</comment>
<accession>A0ACC0YC09</accession>
<protein>
    <submittedName>
        <fullName evidence="1">Uncharacterized protein</fullName>
    </submittedName>
</protein>
<proteinExistence type="predicted"/>
<reference evidence="2" key="1">
    <citation type="journal article" date="2023" name="G3 (Bethesda)">
        <title>Genome assembly and association tests identify interacting loci associated with vigor, precocity, and sex in interspecific pistachio rootstocks.</title>
        <authorList>
            <person name="Palmer W."/>
            <person name="Jacygrad E."/>
            <person name="Sagayaradj S."/>
            <person name="Cavanaugh K."/>
            <person name="Han R."/>
            <person name="Bertier L."/>
            <person name="Beede B."/>
            <person name="Kafkas S."/>
            <person name="Golino D."/>
            <person name="Preece J."/>
            <person name="Michelmore R."/>
        </authorList>
    </citation>
    <scope>NUCLEOTIDE SEQUENCE [LARGE SCALE GENOMIC DNA]</scope>
</reference>
<name>A0ACC0YC09_9ROSI</name>
<sequence length="398" mass="44387">MVSAKLSGFWLQWSRAIKTKLNPNANAVVAGSDKEGRADHQLFLPSYPPTLTPLSSFFSATITNTSRTVMAQELLEIQPLELKFTFEVKKQSSCSIQLGNKSDQYVAFKVKTTSPKKYCVRPNVGIIKPKATYDFAVTMQAQRVAPPDFLCKDKFLIQSTVVPFGTTDEDITSDMFAKDSGKHIDEKKLRVVLISPPQSPILLPRNGELKQDPLQETSMLKDVALTGVENIPPGNNVADDVEGPETAKVTDELRPTKDVQGLEMGKDNNGWRSAEDVPSRPVKVVEELKPEKDILELKLAKDFEELKSKLNLADSRLREAEHTIKKLTDESSFATREKDMLKHELVRSVAGKEKYSENSSGRFPLALCLHGRSYQFCSGIPQPSIENKSFVVQKAFQL</sequence>
<organism evidence="1 2">
    <name type="scientific">Pistacia integerrima</name>
    <dbReference type="NCBI Taxonomy" id="434235"/>
    <lineage>
        <taxon>Eukaryota</taxon>
        <taxon>Viridiplantae</taxon>
        <taxon>Streptophyta</taxon>
        <taxon>Embryophyta</taxon>
        <taxon>Tracheophyta</taxon>
        <taxon>Spermatophyta</taxon>
        <taxon>Magnoliopsida</taxon>
        <taxon>eudicotyledons</taxon>
        <taxon>Gunneridae</taxon>
        <taxon>Pentapetalae</taxon>
        <taxon>rosids</taxon>
        <taxon>malvids</taxon>
        <taxon>Sapindales</taxon>
        <taxon>Anacardiaceae</taxon>
        <taxon>Pistacia</taxon>
    </lineage>
</organism>
<gene>
    <name evidence="1" type="ORF">Pint_25026</name>
</gene>
<dbReference type="Proteomes" id="UP001163603">
    <property type="component" value="Chromosome 7"/>
</dbReference>